<dbReference type="EMBL" id="CP046172">
    <property type="protein sequence ID" value="QIS08455.1"/>
    <property type="molecule type" value="Genomic_DNA"/>
</dbReference>
<dbReference type="SMART" id="SM00849">
    <property type="entry name" value="Lactamase_B"/>
    <property type="match status" value="1"/>
</dbReference>
<dbReference type="InterPro" id="IPR036866">
    <property type="entry name" value="RibonucZ/Hydroxyglut_hydro"/>
</dbReference>
<sequence>MTRLSSPAVAGEPIRRQPSSWSRRNPHGRDRLYPARRSGVCLDTRTGPERQVDTVTARFRIHTYSAGETGIFVNSYLIETADGVVLIDANLLVSDARALAARLAALHKPLLGAFVTHPHPDHFNGLPYVVPDDVPVYATAAVAKVIEESAIAKREQWQPTYGDEWPDRYRVPENLIPSGSGVVLGGATFTVHDVGPAESHADSYILAEAGEQRVAFIGDLAFGGGVHSYMTDGHSGSWLTALDRLTGELAGLPLYPGHGPVGDRGLLFDQRKYLVMYREAVRRIGSGAAELTDAQKDELSAVLTEFLPDAPLAWLVPLGADPVAAELAASGAV</sequence>
<feature type="domain" description="Metallo-beta-lactamase" evidence="2">
    <location>
        <begin position="72"/>
        <end position="258"/>
    </location>
</feature>
<dbReference type="GO" id="GO:0016787">
    <property type="term" value="F:hydrolase activity"/>
    <property type="evidence" value="ECO:0007669"/>
    <property type="project" value="UniProtKB-KW"/>
</dbReference>
<accession>A0A6G9Y5D8</accession>
<dbReference type="SUPFAM" id="SSF56281">
    <property type="entry name" value="Metallo-hydrolase/oxidoreductase"/>
    <property type="match status" value="1"/>
</dbReference>
<gene>
    <name evidence="3" type="ORF">F5544_02675</name>
</gene>
<dbReference type="PANTHER" id="PTHR42951">
    <property type="entry name" value="METALLO-BETA-LACTAMASE DOMAIN-CONTAINING"/>
    <property type="match status" value="1"/>
</dbReference>
<evidence type="ECO:0000256" key="1">
    <source>
        <dbReference type="SAM" id="MobiDB-lite"/>
    </source>
</evidence>
<dbReference type="PANTHER" id="PTHR42951:SF4">
    <property type="entry name" value="ACYL-COENZYME A THIOESTERASE MBLAC2"/>
    <property type="match status" value="1"/>
</dbReference>
<evidence type="ECO:0000259" key="2">
    <source>
        <dbReference type="SMART" id="SM00849"/>
    </source>
</evidence>
<proteinExistence type="predicted"/>
<dbReference type="KEGG" id="nah:F5544_02675"/>
<organism evidence="3 4">
    <name type="scientific">Nocardia arthritidis</name>
    <dbReference type="NCBI Taxonomy" id="228602"/>
    <lineage>
        <taxon>Bacteria</taxon>
        <taxon>Bacillati</taxon>
        <taxon>Actinomycetota</taxon>
        <taxon>Actinomycetes</taxon>
        <taxon>Mycobacteriales</taxon>
        <taxon>Nocardiaceae</taxon>
        <taxon>Nocardia</taxon>
    </lineage>
</organism>
<reference evidence="3 4" key="1">
    <citation type="journal article" date="2019" name="ACS Chem. Biol.">
        <title>Identification and Mobilization of a Cryptic Antibiotic Biosynthesis Gene Locus from a Human-Pathogenic Nocardia Isolate.</title>
        <authorList>
            <person name="Herisse M."/>
            <person name="Ishida K."/>
            <person name="Porter J.L."/>
            <person name="Howden B."/>
            <person name="Hertweck C."/>
            <person name="Stinear T.P."/>
            <person name="Pidot S.J."/>
        </authorList>
    </citation>
    <scope>NUCLEOTIDE SEQUENCE [LARGE SCALE GENOMIC DNA]</scope>
    <source>
        <strain evidence="3 4">AUSMDU00012717</strain>
    </source>
</reference>
<keyword evidence="3" id="KW-0378">Hydrolase</keyword>
<dbReference type="InterPro" id="IPR050855">
    <property type="entry name" value="NDM-1-like"/>
</dbReference>
<dbReference type="Gene3D" id="3.60.15.10">
    <property type="entry name" value="Ribonuclease Z/Hydroxyacylglutathione hydrolase-like"/>
    <property type="match status" value="1"/>
</dbReference>
<feature type="region of interest" description="Disordered" evidence="1">
    <location>
        <begin position="1"/>
        <end position="45"/>
    </location>
</feature>
<dbReference type="Pfam" id="PF00753">
    <property type="entry name" value="Lactamase_B"/>
    <property type="match status" value="1"/>
</dbReference>
<name>A0A6G9Y5D8_9NOCA</name>
<dbReference type="Proteomes" id="UP000503540">
    <property type="component" value="Chromosome"/>
</dbReference>
<dbReference type="AlphaFoldDB" id="A0A6G9Y5D8"/>
<dbReference type="InterPro" id="IPR001279">
    <property type="entry name" value="Metallo-B-lactamas"/>
</dbReference>
<evidence type="ECO:0000313" key="4">
    <source>
        <dbReference type="Proteomes" id="UP000503540"/>
    </source>
</evidence>
<evidence type="ECO:0000313" key="3">
    <source>
        <dbReference type="EMBL" id="QIS08455.1"/>
    </source>
</evidence>
<keyword evidence="4" id="KW-1185">Reference proteome</keyword>
<protein>
    <submittedName>
        <fullName evidence="3">MBL fold metallo-hydrolase</fullName>
    </submittedName>
</protein>